<dbReference type="EMBL" id="VNIQ01000001">
    <property type="protein sequence ID" value="TYQ08651.1"/>
    <property type="molecule type" value="Genomic_DNA"/>
</dbReference>
<protein>
    <submittedName>
        <fullName evidence="1">KTSC domain-containing protein</fullName>
    </submittedName>
</protein>
<reference evidence="1" key="1">
    <citation type="submission" date="2019-07" db="EMBL/GenBank/DDBJ databases">
        <title>Genomic Encyclopedia of Type Strains, Phase IV (KMG-IV): sequencing the most valuable type-strain genomes for metagenomic binning, comparative biology and taxonomic classification.</title>
        <authorList>
            <person name="Goeker M."/>
        </authorList>
    </citation>
    <scope>NUCLEOTIDE SEQUENCE</scope>
    <source>
        <strain evidence="1">DSM 44596</strain>
    </source>
</reference>
<dbReference type="InterPro" id="IPR025309">
    <property type="entry name" value="KTSC_dom"/>
</dbReference>
<gene>
    <name evidence="1" type="ORF">FNL38_1011026</name>
</gene>
<dbReference type="Pfam" id="PF13619">
    <property type="entry name" value="KTSC"/>
    <property type="match status" value="1"/>
</dbReference>
<evidence type="ECO:0000313" key="1">
    <source>
        <dbReference type="EMBL" id="TYQ08651.1"/>
    </source>
</evidence>
<comment type="caution">
    <text evidence="1">The sequence shown here is derived from an EMBL/GenBank/DDBJ whole genome shotgun (WGS) entry which is preliminary data.</text>
</comment>
<dbReference type="AlphaFoldDB" id="A0A652YY92"/>
<name>A0A652YY92_NOCGL</name>
<sequence>MNLIPIPQSTNVLAAGYEPTTSTLVVEFHKNRRYSYADVPIALFHELTDGHPHPWTRTGPRIKAHVATPIH</sequence>
<accession>A0A652YY92</accession>
<proteinExistence type="predicted"/>
<organism evidence="1">
    <name type="scientific">Nocardia globerula</name>
    <dbReference type="NCBI Taxonomy" id="1818"/>
    <lineage>
        <taxon>Bacteria</taxon>
        <taxon>Bacillati</taxon>
        <taxon>Actinomycetota</taxon>
        <taxon>Actinomycetes</taxon>
        <taxon>Mycobacteriales</taxon>
        <taxon>Nocardiaceae</taxon>
        <taxon>Nocardia</taxon>
    </lineage>
</organism>